<evidence type="ECO:0000256" key="2">
    <source>
        <dbReference type="ARBA" id="ARBA00022692"/>
    </source>
</evidence>
<dbReference type="Pfam" id="PF00664">
    <property type="entry name" value="ABC_membrane"/>
    <property type="match status" value="1"/>
</dbReference>
<dbReference type="SMART" id="SM00382">
    <property type="entry name" value="AAA"/>
    <property type="match status" value="1"/>
</dbReference>
<feature type="transmembrane region" description="Helical" evidence="7">
    <location>
        <begin position="54"/>
        <end position="74"/>
    </location>
</feature>
<dbReference type="GO" id="GO:0005524">
    <property type="term" value="F:ATP binding"/>
    <property type="evidence" value="ECO:0007669"/>
    <property type="project" value="UniProtKB-KW"/>
</dbReference>
<organism evidence="10 11">
    <name type="scientific">Agromyces atrinae</name>
    <dbReference type="NCBI Taxonomy" id="592376"/>
    <lineage>
        <taxon>Bacteria</taxon>
        <taxon>Bacillati</taxon>
        <taxon>Actinomycetota</taxon>
        <taxon>Actinomycetes</taxon>
        <taxon>Micrococcales</taxon>
        <taxon>Microbacteriaceae</taxon>
        <taxon>Agromyces</taxon>
    </lineage>
</organism>
<comment type="caution">
    <text evidence="10">The sequence shown here is derived from an EMBL/GenBank/DDBJ whole genome shotgun (WGS) entry which is preliminary data.</text>
</comment>
<dbReference type="PANTHER" id="PTHR24221">
    <property type="entry name" value="ATP-BINDING CASSETTE SUB-FAMILY B"/>
    <property type="match status" value="1"/>
</dbReference>
<keyword evidence="3" id="KW-0547">Nucleotide-binding</keyword>
<dbReference type="InterPro" id="IPR036640">
    <property type="entry name" value="ABC1_TM_sf"/>
</dbReference>
<dbReference type="Pfam" id="PF00005">
    <property type="entry name" value="ABC_tran"/>
    <property type="match status" value="1"/>
</dbReference>
<sequence>MIHSRLIRLGRGARQPLVVVTVLGLVLSALAVIQAFALATVFSCIVAGTPIDALAPALVVVAVALLVRPVFVALRELAVHSVAGAVTRSVRGRLLDAEAAAGPLARPDARTGTRQSLLTDGVDGLEPYFGRYVPQVVVTAVTVVAVVTILIALDPVVGLVTAIIAATVPFVPRLWDRALQARGDDHWSAYSDMNADVADSLRGMETLKLLGATTDRRRTLTESSARLLHATLGQLRLSLLESGLTGFLLIAGPAAALLAAVVRIASGDLAAASVFTVTLLAFEAFRPFRELANHWHAGYLGVSAGGRVLAALDGEPGRARSVQTTDDAPSVIPDDEAIVFDDVTFRYPGAEQASLHGFDLRIARGSVVAVVGPSGAGKSTLVNLVLGFGDPEEGRVSVLGHAARDAAPGTVALVSQDPVLFSGTIRENLRLVAPGASDDDLAAALERAHAADLVAHGLDSPVGDGGALLSGGERQRVAIARALLMNAPIIVLDEASSALDARAERHVLGDLRAATLPDGSGVTVLVIAHRLAALRHVDEVIVVDDGRVVERGGFDELAAGDGLFARLLDAQTDRVDA</sequence>
<protein>
    <submittedName>
        <fullName evidence="10">ABC-type transport system involved in cytochrome bd biosynthesis fused ATPase/permease subunit</fullName>
    </submittedName>
</protein>
<name>A0A852SKS6_9MICO</name>
<evidence type="ECO:0000313" key="10">
    <source>
        <dbReference type="EMBL" id="NYD68189.1"/>
    </source>
</evidence>
<dbReference type="PROSITE" id="PS50929">
    <property type="entry name" value="ABC_TM1F"/>
    <property type="match status" value="1"/>
</dbReference>
<feature type="transmembrane region" description="Helical" evidence="7">
    <location>
        <begin position="20"/>
        <end position="48"/>
    </location>
</feature>
<evidence type="ECO:0000259" key="8">
    <source>
        <dbReference type="PROSITE" id="PS50893"/>
    </source>
</evidence>
<evidence type="ECO:0000256" key="1">
    <source>
        <dbReference type="ARBA" id="ARBA00004651"/>
    </source>
</evidence>
<dbReference type="Gene3D" id="3.40.50.300">
    <property type="entry name" value="P-loop containing nucleotide triphosphate hydrolases"/>
    <property type="match status" value="1"/>
</dbReference>
<dbReference type="InterPro" id="IPR039421">
    <property type="entry name" value="Type_1_exporter"/>
</dbReference>
<evidence type="ECO:0000256" key="7">
    <source>
        <dbReference type="SAM" id="Phobius"/>
    </source>
</evidence>
<evidence type="ECO:0000256" key="6">
    <source>
        <dbReference type="ARBA" id="ARBA00023136"/>
    </source>
</evidence>
<dbReference type="Gene3D" id="1.20.1560.10">
    <property type="entry name" value="ABC transporter type 1, transmembrane domain"/>
    <property type="match status" value="1"/>
</dbReference>
<evidence type="ECO:0000256" key="3">
    <source>
        <dbReference type="ARBA" id="ARBA00022741"/>
    </source>
</evidence>
<dbReference type="PROSITE" id="PS00211">
    <property type="entry name" value="ABC_TRANSPORTER_1"/>
    <property type="match status" value="1"/>
</dbReference>
<evidence type="ECO:0000259" key="9">
    <source>
        <dbReference type="PROSITE" id="PS50929"/>
    </source>
</evidence>
<dbReference type="Proteomes" id="UP000581087">
    <property type="component" value="Unassembled WGS sequence"/>
</dbReference>
<keyword evidence="6 7" id="KW-0472">Membrane</keyword>
<keyword evidence="4" id="KW-0067">ATP-binding</keyword>
<gene>
    <name evidence="10" type="ORF">BJ972_002708</name>
</gene>
<dbReference type="InterPro" id="IPR011527">
    <property type="entry name" value="ABC1_TM_dom"/>
</dbReference>
<dbReference type="RefSeq" id="WP_164989830.1">
    <property type="nucleotide sequence ID" value="NZ_JACCBI010000001.1"/>
</dbReference>
<dbReference type="GO" id="GO:0016887">
    <property type="term" value="F:ATP hydrolysis activity"/>
    <property type="evidence" value="ECO:0007669"/>
    <property type="project" value="InterPro"/>
</dbReference>
<dbReference type="SUPFAM" id="SSF52540">
    <property type="entry name" value="P-loop containing nucleoside triphosphate hydrolases"/>
    <property type="match status" value="1"/>
</dbReference>
<comment type="subcellular location">
    <subcellularLocation>
        <location evidence="1">Cell membrane</location>
        <topology evidence="1">Multi-pass membrane protein</topology>
    </subcellularLocation>
</comment>
<dbReference type="EMBL" id="JACCBI010000001">
    <property type="protein sequence ID" value="NYD68189.1"/>
    <property type="molecule type" value="Genomic_DNA"/>
</dbReference>
<evidence type="ECO:0000256" key="5">
    <source>
        <dbReference type="ARBA" id="ARBA00022989"/>
    </source>
</evidence>
<keyword evidence="5 7" id="KW-1133">Transmembrane helix</keyword>
<dbReference type="PANTHER" id="PTHR24221:SF590">
    <property type="entry name" value="COMPONENT LINKED WITH THE ASSEMBLY OF CYTOCHROME' TRANSPORT TRANSMEMBRANE ATP-BINDING PROTEIN ABC TRANSPORTER CYDD-RELATED"/>
    <property type="match status" value="1"/>
</dbReference>
<reference evidence="10 11" key="1">
    <citation type="submission" date="2020-07" db="EMBL/GenBank/DDBJ databases">
        <title>Sequencing the genomes of 1000 actinobacteria strains.</title>
        <authorList>
            <person name="Klenk H.-P."/>
        </authorList>
    </citation>
    <scope>NUCLEOTIDE SEQUENCE [LARGE SCALE GENOMIC DNA]</scope>
    <source>
        <strain evidence="10 11">DSM 23870</strain>
    </source>
</reference>
<keyword evidence="2 7" id="KW-0812">Transmembrane</keyword>
<dbReference type="AlphaFoldDB" id="A0A852SKS6"/>
<feature type="domain" description="ABC transmembrane type-1" evidence="9">
    <location>
        <begin position="18"/>
        <end position="300"/>
    </location>
</feature>
<dbReference type="GO" id="GO:0140359">
    <property type="term" value="F:ABC-type transporter activity"/>
    <property type="evidence" value="ECO:0007669"/>
    <property type="project" value="InterPro"/>
</dbReference>
<dbReference type="InterPro" id="IPR003593">
    <property type="entry name" value="AAA+_ATPase"/>
</dbReference>
<dbReference type="GO" id="GO:0005886">
    <property type="term" value="C:plasma membrane"/>
    <property type="evidence" value="ECO:0007669"/>
    <property type="project" value="UniProtKB-SubCell"/>
</dbReference>
<evidence type="ECO:0000256" key="4">
    <source>
        <dbReference type="ARBA" id="ARBA00022840"/>
    </source>
</evidence>
<evidence type="ECO:0000313" key="11">
    <source>
        <dbReference type="Proteomes" id="UP000581087"/>
    </source>
</evidence>
<dbReference type="PROSITE" id="PS50893">
    <property type="entry name" value="ABC_TRANSPORTER_2"/>
    <property type="match status" value="1"/>
</dbReference>
<dbReference type="SUPFAM" id="SSF90123">
    <property type="entry name" value="ABC transporter transmembrane region"/>
    <property type="match status" value="1"/>
</dbReference>
<feature type="domain" description="ABC transporter" evidence="8">
    <location>
        <begin position="338"/>
        <end position="570"/>
    </location>
</feature>
<dbReference type="InterPro" id="IPR027417">
    <property type="entry name" value="P-loop_NTPase"/>
</dbReference>
<dbReference type="InterPro" id="IPR003439">
    <property type="entry name" value="ABC_transporter-like_ATP-bd"/>
</dbReference>
<dbReference type="InterPro" id="IPR017871">
    <property type="entry name" value="ABC_transporter-like_CS"/>
</dbReference>
<accession>A0A852SKS6</accession>
<proteinExistence type="predicted"/>